<gene>
    <name evidence="16" type="ORF">AWC29_05790</name>
    <name evidence="15" type="ORF">BN973_05888</name>
</gene>
<dbReference type="GO" id="GO:0051701">
    <property type="term" value="P:biological process involved in interaction with host"/>
    <property type="evidence" value="ECO:0007669"/>
    <property type="project" value="TreeGrafter"/>
</dbReference>
<evidence type="ECO:0000313" key="15">
    <source>
        <dbReference type="EMBL" id="CDO91479.1"/>
    </source>
</evidence>
<keyword evidence="6 11" id="KW-0808">Transferase</keyword>
<dbReference type="OrthoDB" id="9810950at2"/>
<dbReference type="HOGENOM" id="CLU_024186_4_1_11"/>
<dbReference type="Pfam" id="PF03007">
    <property type="entry name" value="WS_DGAT_cat"/>
    <property type="match status" value="1"/>
</dbReference>
<dbReference type="PANTHER" id="PTHR31650:SF1">
    <property type="entry name" value="WAX ESTER SYNTHASE_DIACYLGLYCEROL ACYLTRANSFERASE 4-RELATED"/>
    <property type="match status" value="1"/>
</dbReference>
<dbReference type="GO" id="GO:0006071">
    <property type="term" value="P:glycerol metabolic process"/>
    <property type="evidence" value="ECO:0007669"/>
    <property type="project" value="UniProtKB-KW"/>
</dbReference>
<dbReference type="GO" id="GO:0004144">
    <property type="term" value="F:diacylglycerol O-acyltransferase activity"/>
    <property type="evidence" value="ECO:0007669"/>
    <property type="project" value="UniProtKB-EC"/>
</dbReference>
<keyword evidence="5 11" id="KW-0444">Lipid biosynthesis</keyword>
<feature type="region of interest" description="Disordered" evidence="12">
    <location>
        <begin position="219"/>
        <end position="249"/>
    </location>
</feature>
<dbReference type="eggNOG" id="COG1020">
    <property type="taxonomic scope" value="Bacteria"/>
</dbReference>
<feature type="region of interest" description="Disordered" evidence="12">
    <location>
        <begin position="496"/>
        <end position="521"/>
    </location>
</feature>
<reference evidence="16 17" key="3">
    <citation type="submission" date="2016-01" db="EMBL/GenBank/DDBJ databases">
        <title>The new phylogeny of the genus Mycobacterium.</title>
        <authorList>
            <person name="Tarcisio F."/>
            <person name="Conor M."/>
            <person name="Antonella G."/>
            <person name="Elisabetta G."/>
            <person name="Giulia F.S."/>
            <person name="Sara T."/>
            <person name="Anna F."/>
            <person name="Clotilde B."/>
            <person name="Roberto B."/>
            <person name="Veronica D.S."/>
            <person name="Fabio R."/>
            <person name="Monica P."/>
            <person name="Olivier J."/>
            <person name="Enrico T."/>
            <person name="Nicola S."/>
        </authorList>
    </citation>
    <scope>NUCLEOTIDE SEQUENCE [LARGE SCALE GENOMIC DNA]</scope>
    <source>
        <strain evidence="16 17">DSM 44626</strain>
    </source>
</reference>
<keyword evidence="7 11" id="KW-0319">Glycerol metabolism</keyword>
<keyword evidence="9 11" id="KW-0012">Acyltransferase</keyword>
<dbReference type="PANTHER" id="PTHR31650">
    <property type="entry name" value="O-ACYLTRANSFERASE (WSD1-LIKE) FAMILY PROTEIN"/>
    <property type="match status" value="1"/>
</dbReference>
<evidence type="ECO:0000256" key="8">
    <source>
        <dbReference type="ARBA" id="ARBA00023098"/>
    </source>
</evidence>
<reference evidence="15" key="1">
    <citation type="journal article" date="2014" name="Genome Announc.">
        <title>Draft Genome Sequence of Mycobacterium triplex DSM 44626.</title>
        <authorList>
            <person name="Sassi M."/>
            <person name="Croce O."/>
            <person name="Robert C."/>
            <person name="Raoult D."/>
            <person name="Drancourt M."/>
        </authorList>
    </citation>
    <scope>NUCLEOTIDE SEQUENCE [LARGE SCALE GENOMIC DNA]</scope>
    <source>
        <strain evidence="15">DSM 44626</strain>
    </source>
</reference>
<dbReference type="Pfam" id="PF06974">
    <property type="entry name" value="WS_DGAT_C"/>
    <property type="match status" value="1"/>
</dbReference>
<dbReference type="Proteomes" id="UP000193710">
    <property type="component" value="Unassembled WGS sequence"/>
</dbReference>
<evidence type="ECO:0000256" key="4">
    <source>
        <dbReference type="ARBA" id="ARBA00013244"/>
    </source>
</evidence>
<keyword evidence="8 11" id="KW-0443">Lipid metabolism</keyword>
<evidence type="ECO:0000256" key="6">
    <source>
        <dbReference type="ARBA" id="ARBA00022679"/>
    </source>
</evidence>
<evidence type="ECO:0000256" key="1">
    <source>
        <dbReference type="ARBA" id="ARBA00004771"/>
    </source>
</evidence>
<comment type="similarity">
    <text evidence="3 11">Belongs to the long-chain O-acyltransferase family.</text>
</comment>
<name>A0A024K6K8_9MYCO</name>
<dbReference type="NCBIfam" id="TIGR02946">
    <property type="entry name" value="acyl_WS_DGAT"/>
    <property type="match status" value="1"/>
</dbReference>
<evidence type="ECO:0000256" key="11">
    <source>
        <dbReference type="RuleBase" id="RU361241"/>
    </source>
</evidence>
<dbReference type="InterPro" id="IPR023213">
    <property type="entry name" value="CAT-like_dom_sf"/>
</dbReference>
<dbReference type="SUPFAM" id="SSF52777">
    <property type="entry name" value="CoA-dependent acyltransferases"/>
    <property type="match status" value="1"/>
</dbReference>
<evidence type="ECO:0000259" key="14">
    <source>
        <dbReference type="Pfam" id="PF06974"/>
    </source>
</evidence>
<dbReference type="GO" id="GO:0019432">
    <property type="term" value="P:triglyceride biosynthetic process"/>
    <property type="evidence" value="ECO:0007669"/>
    <property type="project" value="UniProtKB-UniPathway"/>
</dbReference>
<comment type="pathway">
    <text evidence="1 11">Glycerolipid metabolism; triacylglycerol biosynthesis.</text>
</comment>
<sequence>MKQMNGLDRMFINVETARLPMDMFGILMLDPSTAPDGHDFARFRAEMAARLPKIPVFARRAVSAPFGAGHEHWIVDPNFTIDRHLKHLGAPAPYDLSALCELAVSLADEPLDRTRPLWQMYYVDGLADGSAAILLRLHHAAIDGVGGTEMLSELFDRAPLPMDPDLAAYRVNGERVPSQVEMLLRSVPDQMLIPVKLAQRSVPIAIPLLKGLLSRASSAGRTTAKPDVDEASPPEKKSPTGPSPAASRNLLNRLTSSPKRSLAVASLSMSEVKRAKDRFGVTLNDVVLSITSAAVADYLRDRDELPGEPLRIAGPVNVRDEAAESASGNHFAFMMVPVPDIADPVERIRTVSALTAKRKPARASSGATVTRTNRKPTGTVSQVMKLIDALPTGAWLALGQLVNSPAVEAVPPIANFVVSNIPGPRDKLYIAGAEITHMYGRTMVGAGIGLFIHCLSYGDSLDFGFTALADLIPDPETIVKGVHRHLSELLNAPAQGSDQRTGLAARRETKAAVAQRNKVKS</sequence>
<evidence type="ECO:0000256" key="3">
    <source>
        <dbReference type="ARBA" id="ARBA00009587"/>
    </source>
</evidence>
<dbReference type="EMBL" id="LQPY01000004">
    <property type="protein sequence ID" value="ORX07673.1"/>
    <property type="molecule type" value="Genomic_DNA"/>
</dbReference>
<dbReference type="EC" id="2.3.1.20" evidence="4 11"/>
<dbReference type="GO" id="GO:0005886">
    <property type="term" value="C:plasma membrane"/>
    <property type="evidence" value="ECO:0007669"/>
    <property type="project" value="TreeGrafter"/>
</dbReference>
<dbReference type="GO" id="GO:0001666">
    <property type="term" value="P:response to hypoxia"/>
    <property type="evidence" value="ECO:0007669"/>
    <property type="project" value="TreeGrafter"/>
</dbReference>
<feature type="compositionally biased region" description="Basic and acidic residues" evidence="12">
    <location>
        <begin position="224"/>
        <end position="238"/>
    </location>
</feature>
<dbReference type="STRING" id="47839.BN973_05888"/>
<accession>A0A024K6K8</accession>
<evidence type="ECO:0000256" key="2">
    <source>
        <dbReference type="ARBA" id="ARBA00005189"/>
    </source>
</evidence>
<keyword evidence="17" id="KW-1185">Reference proteome</keyword>
<evidence type="ECO:0000256" key="9">
    <source>
        <dbReference type="ARBA" id="ARBA00023315"/>
    </source>
</evidence>
<evidence type="ECO:0000256" key="5">
    <source>
        <dbReference type="ARBA" id="ARBA00022516"/>
    </source>
</evidence>
<dbReference type="Gene3D" id="3.30.559.10">
    <property type="entry name" value="Chloramphenicol acetyltransferase-like domain"/>
    <property type="match status" value="1"/>
</dbReference>
<protein>
    <recommendedName>
        <fullName evidence="4 11">Diacylglycerol O-acyltransferase</fullName>
        <ecNumber evidence="4 11">2.3.1.20</ecNumber>
    </recommendedName>
</protein>
<dbReference type="InterPro" id="IPR014292">
    <property type="entry name" value="Acyl_transf_WS/DGAT"/>
</dbReference>
<evidence type="ECO:0000313" key="16">
    <source>
        <dbReference type="EMBL" id="ORX07673.1"/>
    </source>
</evidence>
<dbReference type="EMBL" id="HG964447">
    <property type="protein sequence ID" value="CDO91479.1"/>
    <property type="molecule type" value="Genomic_DNA"/>
</dbReference>
<evidence type="ECO:0000256" key="12">
    <source>
        <dbReference type="SAM" id="MobiDB-lite"/>
    </source>
</evidence>
<dbReference type="Proteomes" id="UP000028880">
    <property type="component" value="Unassembled WGS sequence"/>
</dbReference>
<dbReference type="AlphaFoldDB" id="A0A024K6K8"/>
<comment type="catalytic activity">
    <reaction evidence="10 11">
        <text>an acyl-CoA + a 1,2-diacyl-sn-glycerol = a triacyl-sn-glycerol + CoA</text>
        <dbReference type="Rhea" id="RHEA:10868"/>
        <dbReference type="ChEBI" id="CHEBI:17815"/>
        <dbReference type="ChEBI" id="CHEBI:57287"/>
        <dbReference type="ChEBI" id="CHEBI:58342"/>
        <dbReference type="ChEBI" id="CHEBI:64615"/>
        <dbReference type="EC" id="2.3.1.20"/>
    </reaction>
</comment>
<reference evidence="15" key="2">
    <citation type="submission" date="2014-04" db="EMBL/GenBank/DDBJ databases">
        <authorList>
            <person name="Urmite Genomes U."/>
        </authorList>
    </citation>
    <scope>NUCLEOTIDE SEQUENCE</scope>
    <source>
        <strain evidence="15">DSM 44626</strain>
    </source>
</reference>
<feature type="domain" description="O-acyltransferase WSD1 C-terminal" evidence="14">
    <location>
        <begin position="328"/>
        <end position="489"/>
    </location>
</feature>
<evidence type="ECO:0000313" key="17">
    <source>
        <dbReference type="Proteomes" id="UP000193710"/>
    </source>
</evidence>
<proteinExistence type="inferred from homology"/>
<organism evidence="15">
    <name type="scientific">Mycobacterium triplex</name>
    <dbReference type="NCBI Taxonomy" id="47839"/>
    <lineage>
        <taxon>Bacteria</taxon>
        <taxon>Bacillati</taxon>
        <taxon>Actinomycetota</taxon>
        <taxon>Actinomycetes</taxon>
        <taxon>Mycobacteriales</taxon>
        <taxon>Mycobacteriaceae</taxon>
        <taxon>Mycobacterium</taxon>
        <taxon>Mycobacterium simiae complex</taxon>
    </lineage>
</organism>
<evidence type="ECO:0000256" key="7">
    <source>
        <dbReference type="ARBA" id="ARBA00022798"/>
    </source>
</evidence>
<dbReference type="InterPro" id="IPR004255">
    <property type="entry name" value="O-acyltransferase_WSD1_N"/>
</dbReference>
<dbReference type="InterPro" id="IPR045034">
    <property type="entry name" value="O-acyltransferase_WSD1-like"/>
</dbReference>
<evidence type="ECO:0000256" key="10">
    <source>
        <dbReference type="ARBA" id="ARBA00048109"/>
    </source>
</evidence>
<comment type="pathway">
    <text evidence="2">Lipid metabolism.</text>
</comment>
<evidence type="ECO:0000259" key="13">
    <source>
        <dbReference type="Pfam" id="PF03007"/>
    </source>
</evidence>
<feature type="domain" description="O-acyltransferase WSD1-like N-terminal" evidence="13">
    <location>
        <begin position="4"/>
        <end position="287"/>
    </location>
</feature>
<dbReference type="InterPro" id="IPR009721">
    <property type="entry name" value="O-acyltransferase_WSD1_C"/>
</dbReference>
<dbReference type="GO" id="GO:0071731">
    <property type="term" value="P:response to nitric oxide"/>
    <property type="evidence" value="ECO:0007669"/>
    <property type="project" value="TreeGrafter"/>
</dbReference>
<dbReference type="UniPathway" id="UPA00282"/>